<dbReference type="PANTHER" id="PTHR43190">
    <property type="entry name" value="N-ACETYL-D-GLUCOSAMINE KINASE"/>
    <property type="match status" value="1"/>
</dbReference>
<sequence length="164" mass="17452">MLDDYGSAPGITREAVRAVLRAVDEGRPRDGLIEALLAHFKVDHEVDLSIKITATADIAVWAEPARLVFECADSGSAIALGVIEDAAERLARDLALARARGALGTTAVAAGGVVTNQPRLFRSVAHHLSTYDPELRLELLTVPPVMGALQIAHHLVSPLEPSRP</sequence>
<dbReference type="RefSeq" id="WP_216941976.1">
    <property type="nucleotide sequence ID" value="NZ_CP077062.1"/>
</dbReference>
<name>A0A975Y231_9ACTN</name>
<reference evidence="1" key="1">
    <citation type="submission" date="2021-06" db="EMBL/GenBank/DDBJ databases">
        <title>Complete genome sequence of Nocardioides sp. G188.</title>
        <authorList>
            <person name="Im W.-T."/>
        </authorList>
    </citation>
    <scope>NUCLEOTIDE SEQUENCE</scope>
    <source>
        <strain evidence="1">G188</strain>
    </source>
</reference>
<proteinExistence type="predicted"/>
<dbReference type="KEGG" id="nps:KRR39_10555"/>
<evidence type="ECO:0008006" key="3">
    <source>
        <dbReference type="Google" id="ProtNLM"/>
    </source>
</evidence>
<keyword evidence="2" id="KW-1185">Reference proteome</keyword>
<dbReference type="AlphaFoldDB" id="A0A975Y231"/>
<evidence type="ECO:0000313" key="1">
    <source>
        <dbReference type="EMBL" id="QWZ10130.1"/>
    </source>
</evidence>
<gene>
    <name evidence="1" type="ORF">KRR39_10555</name>
</gene>
<dbReference type="EMBL" id="CP077062">
    <property type="protein sequence ID" value="QWZ10130.1"/>
    <property type="molecule type" value="Genomic_DNA"/>
</dbReference>
<organism evidence="1 2">
    <name type="scientific">Nocardioides panacis</name>
    <dbReference type="NCBI Taxonomy" id="2849501"/>
    <lineage>
        <taxon>Bacteria</taxon>
        <taxon>Bacillati</taxon>
        <taxon>Actinomycetota</taxon>
        <taxon>Actinomycetes</taxon>
        <taxon>Propionibacteriales</taxon>
        <taxon>Nocardioidaceae</taxon>
        <taxon>Nocardioides</taxon>
    </lineage>
</organism>
<evidence type="ECO:0000313" key="2">
    <source>
        <dbReference type="Proteomes" id="UP000683575"/>
    </source>
</evidence>
<dbReference type="Proteomes" id="UP000683575">
    <property type="component" value="Chromosome"/>
</dbReference>
<protein>
    <recommendedName>
        <fullName evidence="3">ATPase BadF/BadG/BcrA/BcrD type domain-containing protein</fullName>
    </recommendedName>
</protein>
<dbReference type="InterPro" id="IPR052519">
    <property type="entry name" value="Euk-type_GlcNAc_Kinase"/>
</dbReference>
<accession>A0A975Y231</accession>
<dbReference type="PANTHER" id="PTHR43190:SF3">
    <property type="entry name" value="N-ACETYL-D-GLUCOSAMINE KINASE"/>
    <property type="match status" value="1"/>
</dbReference>